<dbReference type="Pfam" id="PF18741">
    <property type="entry name" value="MTES_1575"/>
    <property type="match status" value="1"/>
</dbReference>
<dbReference type="EMBL" id="BMPU01000001">
    <property type="protein sequence ID" value="GGM48676.1"/>
    <property type="molecule type" value="Genomic_DNA"/>
</dbReference>
<dbReference type="Pfam" id="PF13087">
    <property type="entry name" value="AAA_12"/>
    <property type="match status" value="1"/>
</dbReference>
<comment type="caution">
    <text evidence="4">The sequence shown here is derived from an EMBL/GenBank/DDBJ whole genome shotgun (WGS) entry which is preliminary data.</text>
</comment>
<dbReference type="Proteomes" id="UP000653477">
    <property type="component" value="Unassembled WGS sequence"/>
</dbReference>
<feature type="domain" description="DNA2/NAM7 helicase-like C-terminal" evidence="2">
    <location>
        <begin position="1357"/>
        <end position="1550"/>
    </location>
</feature>
<feature type="domain" description="DNA2/NAM7 helicase helicase" evidence="1">
    <location>
        <begin position="1297"/>
        <end position="1338"/>
    </location>
</feature>
<dbReference type="Gene3D" id="3.10.620.30">
    <property type="match status" value="1"/>
</dbReference>
<dbReference type="CDD" id="cd18808">
    <property type="entry name" value="SF1_C_Upf1"/>
    <property type="match status" value="1"/>
</dbReference>
<name>A0ABQ2H6Q1_9PORP</name>
<evidence type="ECO:0000259" key="1">
    <source>
        <dbReference type="Pfam" id="PF13086"/>
    </source>
</evidence>
<organism evidence="4 5">
    <name type="scientific">Porphyromonas pasteri</name>
    <dbReference type="NCBI Taxonomy" id="1583331"/>
    <lineage>
        <taxon>Bacteria</taxon>
        <taxon>Pseudomonadati</taxon>
        <taxon>Bacteroidota</taxon>
        <taxon>Bacteroidia</taxon>
        <taxon>Bacteroidales</taxon>
        <taxon>Porphyromonadaceae</taxon>
        <taxon>Porphyromonas</taxon>
    </lineage>
</organism>
<dbReference type="InterPro" id="IPR038765">
    <property type="entry name" value="Papain-like_cys_pep_sf"/>
</dbReference>
<dbReference type="InterPro" id="IPR049468">
    <property type="entry name" value="Restrct_endonuc-II-like_dom"/>
</dbReference>
<dbReference type="InterPro" id="IPR025103">
    <property type="entry name" value="DUF4011"/>
</dbReference>
<dbReference type="GO" id="GO:0004386">
    <property type="term" value="F:helicase activity"/>
    <property type="evidence" value="ECO:0007669"/>
    <property type="project" value="UniProtKB-KW"/>
</dbReference>
<dbReference type="SUPFAM" id="SSF52540">
    <property type="entry name" value="P-loop containing nucleoside triphosphate hydrolases"/>
    <property type="match status" value="1"/>
</dbReference>
<dbReference type="Pfam" id="PF13086">
    <property type="entry name" value="AAA_11"/>
    <property type="match status" value="2"/>
</dbReference>
<keyword evidence="4" id="KW-0067">ATP-binding</keyword>
<dbReference type="Gene3D" id="3.40.50.300">
    <property type="entry name" value="P-loop containing nucleotide triphosphate hydrolases"/>
    <property type="match status" value="3"/>
</dbReference>
<dbReference type="PANTHER" id="PTHR10887">
    <property type="entry name" value="DNA2/NAM7 HELICASE FAMILY"/>
    <property type="match status" value="1"/>
</dbReference>
<proteinExistence type="predicted"/>
<evidence type="ECO:0000259" key="2">
    <source>
        <dbReference type="Pfam" id="PF13087"/>
    </source>
</evidence>
<keyword evidence="5" id="KW-1185">Reference proteome</keyword>
<keyword evidence="4" id="KW-0547">Nucleotide-binding</keyword>
<dbReference type="InterPro" id="IPR045055">
    <property type="entry name" value="DNA2/NAM7-like"/>
</dbReference>
<gene>
    <name evidence="4" type="ORF">GCM10007088_04130</name>
</gene>
<dbReference type="InterPro" id="IPR041677">
    <property type="entry name" value="DNA2/NAM7_AAA_11"/>
</dbReference>
<accession>A0ABQ2H6Q1</accession>
<dbReference type="InterPro" id="IPR027417">
    <property type="entry name" value="P-loop_NTPase"/>
</dbReference>
<dbReference type="RefSeq" id="WP_188807488.1">
    <property type="nucleotide sequence ID" value="NZ_BMPU01000001.1"/>
</dbReference>
<evidence type="ECO:0000313" key="5">
    <source>
        <dbReference type="Proteomes" id="UP000653477"/>
    </source>
</evidence>
<sequence>MMIELHIDYIKNVNYALLHNHIPVCSSIELANVGEEDLLDISVSIGGRFVQEQRSAIYSRIDRGSTVRISDVAVLPKADALLELSERVISSFTVQIYSGEEVLLSREYDLELMAFDQWLGTQILPQCLASFVVPNQPAVGRMVVKASALLKQMTGASAFVEYQDGDPNTVVEQVSAIFAALHQEGIIYRAVPASYEAIGQRITLADQVLESHQGNCIELTLLMASVLEAVGINSGVVIMRGHAFLGVWLSEVCYRQSICDDASFLEKACSEGISEMLVLECTELTKDYASFEHAQEIARQHLKRDNEFQMFIDLARCRLEGIISLPTRLSEGGKWKLAPEEAPKHTACAIEATHRTRYDLDRAYDDKTEVNKLDIWERKLLDFSLRNNFLNLSVRSRAIQFISFDVASIEDYLQENTEYCIHPIPEGVVRVDREERLLRSSMISSLEPLILNDITRQKLLHTYYAEDETQLILKNIYRHARTTREETGANPLYLAIGLLRWYEKKNSPRARYAPLLLLPVDLIYKRGRYYIRKRDEEISLNITLIEYIRQTYGIRIKGIDPLPRDEHGVDVPLIFAQVRDALREQSKWDVEEECVLGAFSFNKYLMWHDIHNHREELLSHPVVASLVSGSLQWQPQPLQTNLAEEDKHLTPGSIALPVPVDSSQLSAVLEAGRGSSFILYGPPGTGKSQTITNLIANALYQGRRVLFVAEKMAALSVVQSRLEKIGLDPFCLELHSNKVTKKHVLEQLDKALHAAKIREPEEYDSIAQKLYERRTLLIQYMESLHEDREGAKLSLYECISRYESYEVEPLEVALNEQLAHLDGEFITHCEELLGSKLPAVLNVVGQPSEHPLVGLWPTLACIQEPQTLARLLDEGVTLTGRIQRAHILLTEIFGADLEDSEQSLRLGIDLLSEISASPLMHSSVAAIAFDEHQGAQLRSIWEHMKHRDELRATLTADCREEFLEIDALSLLQEWKAIEDSWFLPRFFASRSYLKKMRFYSEKLQAQTVAGYLERVLEYQKEVKHCAGESGGIHQLLGRSLSTTELGSLLDYLPRLVKAVAAFAEGLQLSVSATRESIKPAFTEELKHQLRGLDALSGEWSQYIKEAEPWVSYQFPSDRSFSVALSSCFSRWQTHQGLVGKWYSWIQLRGELSSQSLDIVIREVEAKRVDAAQLMQAFFKGLYRALAEQKIARSELLCTFEGELFDQQVQRYKELTAEFQELSKKMLYARLSNQLPHVYEDIDNSSEIGRLNRNIANGGRGTSIRQLLDDIPNLLPRLCPCMLMSPMSVAQYIDLGAEKFDLVVFDEASQMPTSEAVGAIARGNALIVVGDPKQMPPTSFFSTNSVEEEEESIDDLESILQDCQALSLPSLQLNWHYRSRHESLIAFSNHEYYDGELITFPSVDDQATKVRFIHIKGTYDKGKTRQNKAEAEAIVHEVCRRLRDDSLRGESMGIVAFSAAQQNLIEDTLTERMTRDTLLQELADQLYEPIFIKNLENVQGDERDVILFSIGYGADATGQVSMNFGPLNKAGGERRLNVAVSRARCEMLVFSTMTSDQIDLRRTKAKGVEGLKHFLEYAERQTLVRRPQPDMDSADRIIAEQIANRLQKAGYPAMTQLGRSNFKVNLAVALPSAPDCYRLGILIDGEAYRRTQTTRDREVVQPSVLGSLDWEVMRVWSPDWFRQPDLVIERILARLKSLPERPLKPQSTAVSSPFAITEADLIAEPISSSEALEYPATDSYTSTSLEDFVREVVAREQPITYSLLSKRVAAFKSFARVSSTITGIVDALLPMFFTVSDRDGRTLWLTQKDGEQWKGYRPNTAIAKRSIEEIPSVELMEVLLEVVKQNVSIAPDAATLIAAKRMGFSRRGANVDAAFSYALEQLLQRGLLLENEGKLILSR</sequence>
<keyword evidence="4" id="KW-0347">Helicase</keyword>
<dbReference type="InterPro" id="IPR011335">
    <property type="entry name" value="Restrct_endonuc-II-like"/>
</dbReference>
<dbReference type="SUPFAM" id="SSF52980">
    <property type="entry name" value="Restriction endonuclease-like"/>
    <property type="match status" value="1"/>
</dbReference>
<protein>
    <submittedName>
        <fullName evidence="4">DNA helicase</fullName>
    </submittedName>
</protein>
<dbReference type="Pfam" id="PF13195">
    <property type="entry name" value="DUF4011"/>
    <property type="match status" value="1"/>
</dbReference>
<reference evidence="5" key="1">
    <citation type="journal article" date="2019" name="Int. J. Syst. Evol. Microbiol.">
        <title>The Global Catalogue of Microorganisms (GCM) 10K type strain sequencing project: providing services to taxonomists for standard genome sequencing and annotation.</title>
        <authorList>
            <consortium name="The Broad Institute Genomics Platform"/>
            <consortium name="The Broad Institute Genome Sequencing Center for Infectious Disease"/>
            <person name="Wu L."/>
            <person name="Ma J."/>
        </authorList>
    </citation>
    <scope>NUCLEOTIDE SEQUENCE [LARGE SCALE GENOMIC DNA]</scope>
    <source>
        <strain evidence="5">JCM 30531</strain>
    </source>
</reference>
<dbReference type="InterPro" id="IPR041679">
    <property type="entry name" value="DNA2/NAM7-like_C"/>
</dbReference>
<dbReference type="SUPFAM" id="SSF54001">
    <property type="entry name" value="Cysteine proteinases"/>
    <property type="match status" value="1"/>
</dbReference>
<evidence type="ECO:0000259" key="3">
    <source>
        <dbReference type="Pfam" id="PF18741"/>
    </source>
</evidence>
<dbReference type="PANTHER" id="PTHR10887:SF530">
    <property type="entry name" value="SUPERFAMILY I DNA HELICASES"/>
    <property type="match status" value="1"/>
</dbReference>
<evidence type="ECO:0000313" key="4">
    <source>
        <dbReference type="EMBL" id="GGM48676.1"/>
    </source>
</evidence>
<feature type="domain" description="DNA2/NAM7 helicase helicase" evidence="1">
    <location>
        <begin position="660"/>
        <end position="757"/>
    </location>
</feature>
<feature type="domain" description="Restriction endonuclease type II-like" evidence="3">
    <location>
        <begin position="1599"/>
        <end position="1694"/>
    </location>
</feature>
<keyword evidence="4" id="KW-0378">Hydrolase</keyword>
<dbReference type="InterPro" id="IPR047187">
    <property type="entry name" value="SF1_C_Upf1"/>
</dbReference>